<dbReference type="EMBL" id="BTRK01000006">
    <property type="protein sequence ID" value="GMR58568.1"/>
    <property type="molecule type" value="Genomic_DNA"/>
</dbReference>
<feature type="non-terminal residue" evidence="2">
    <location>
        <position position="1"/>
    </location>
</feature>
<reference evidence="3" key="1">
    <citation type="submission" date="2022-10" db="EMBL/GenBank/DDBJ databases">
        <title>Genome assembly of Pristionchus species.</title>
        <authorList>
            <person name="Yoshida K."/>
            <person name="Sommer R.J."/>
        </authorList>
    </citation>
    <scope>NUCLEOTIDE SEQUENCE [LARGE SCALE GENOMIC DNA]</scope>
    <source>
        <strain evidence="3">RS5460</strain>
    </source>
</reference>
<evidence type="ECO:0000313" key="3">
    <source>
        <dbReference type="Proteomes" id="UP001328107"/>
    </source>
</evidence>
<protein>
    <submittedName>
        <fullName evidence="2">Uncharacterized protein</fullName>
    </submittedName>
</protein>
<sequence>GSRQVLLTNKEASSSRSTVEEPSEDAMDTHDVNLRSPFDKNATTSSANKTEEQSQDEMDTPGLSEEDRVMHKQITDVLMGISNSDSESLMQLASNLLQKNISIEKIMRIKGPSECTQYAMNSLSEDEASEADENGNIPNEKTEVIRFSSSEEEKREEDDELCAGGCKRDRRAVLLPCLCFRYCIDCARERADKYGTCPFHSEDDEPEIIEIKEALKKKNH</sequence>
<feature type="compositionally biased region" description="Polar residues" evidence="1">
    <location>
        <begin position="1"/>
        <end position="17"/>
    </location>
</feature>
<feature type="region of interest" description="Disordered" evidence="1">
    <location>
        <begin position="1"/>
        <end position="67"/>
    </location>
</feature>
<proteinExistence type="predicted"/>
<gene>
    <name evidence="2" type="ORF">PMAYCL1PPCAC_28763</name>
</gene>
<evidence type="ECO:0000256" key="1">
    <source>
        <dbReference type="SAM" id="MobiDB-lite"/>
    </source>
</evidence>
<dbReference type="AlphaFoldDB" id="A0AAN5D8Q1"/>
<name>A0AAN5D8Q1_9BILA</name>
<dbReference type="Proteomes" id="UP001328107">
    <property type="component" value="Unassembled WGS sequence"/>
</dbReference>
<comment type="caution">
    <text evidence="2">The sequence shown here is derived from an EMBL/GenBank/DDBJ whole genome shotgun (WGS) entry which is preliminary data.</text>
</comment>
<organism evidence="2 3">
    <name type="scientific">Pristionchus mayeri</name>
    <dbReference type="NCBI Taxonomy" id="1317129"/>
    <lineage>
        <taxon>Eukaryota</taxon>
        <taxon>Metazoa</taxon>
        <taxon>Ecdysozoa</taxon>
        <taxon>Nematoda</taxon>
        <taxon>Chromadorea</taxon>
        <taxon>Rhabditida</taxon>
        <taxon>Rhabditina</taxon>
        <taxon>Diplogasteromorpha</taxon>
        <taxon>Diplogasteroidea</taxon>
        <taxon>Neodiplogasteridae</taxon>
        <taxon>Pristionchus</taxon>
    </lineage>
</organism>
<accession>A0AAN5D8Q1</accession>
<keyword evidence="3" id="KW-1185">Reference proteome</keyword>
<evidence type="ECO:0000313" key="2">
    <source>
        <dbReference type="EMBL" id="GMR58568.1"/>
    </source>
</evidence>